<dbReference type="Proteomes" id="UP000216433">
    <property type="component" value="Unassembled WGS sequence"/>
</dbReference>
<evidence type="ECO:0000313" key="2">
    <source>
        <dbReference type="EMBL" id="PAM73168.1"/>
    </source>
</evidence>
<comment type="caution">
    <text evidence="2">The sequence shown here is derived from an EMBL/GenBank/DDBJ whole genome shotgun (WGS) entry which is preliminary data.</text>
</comment>
<evidence type="ECO:0000256" key="1">
    <source>
        <dbReference type="SAM" id="MobiDB-lite"/>
    </source>
</evidence>
<name>A0A270NNM0_STEMA</name>
<accession>A0A270NNM0</accession>
<dbReference type="AlphaFoldDB" id="A0A270NNM0"/>
<sequence>MAEIYGYRWTSAYGEDPSGGAAATWAKGLAGLTGEQLAAGLSSSIASADPWPPTLPEFRLRCLGVPSFAAVRNDTGRRDGFTRLVWQYLDGHRYRTSSADKSDRLLREAYDQAREYVMRGGKLPEEPVAVLGQAAVATPVPASPEALRRAEREIAEIFGKGSAEPGNDDHPPATGKVAAAGLDR</sequence>
<reference evidence="2 3" key="1">
    <citation type="submission" date="2017-06" db="EMBL/GenBank/DDBJ databases">
        <title>Genome sequencing and assembly of Stenotrophomonas maltophilia DF07.</title>
        <authorList>
            <person name="Iyer R."/>
        </authorList>
    </citation>
    <scope>NUCLEOTIDE SEQUENCE [LARGE SCALE GENOMIC DNA]</scope>
    <source>
        <strain evidence="2 3">DF07</strain>
    </source>
</reference>
<feature type="region of interest" description="Disordered" evidence="1">
    <location>
        <begin position="158"/>
        <end position="184"/>
    </location>
</feature>
<evidence type="ECO:0000313" key="3">
    <source>
        <dbReference type="Proteomes" id="UP000216433"/>
    </source>
</evidence>
<proteinExistence type="predicted"/>
<protein>
    <submittedName>
        <fullName evidence="2">Uncharacterized protein</fullName>
    </submittedName>
</protein>
<gene>
    <name evidence="2" type="ORF">CEK00_04795</name>
</gene>
<dbReference type="RefSeq" id="WP_095377407.1">
    <property type="nucleotide sequence ID" value="NZ_NJGC01000004.1"/>
</dbReference>
<dbReference type="EMBL" id="NJGC01000004">
    <property type="protein sequence ID" value="PAM73168.1"/>
    <property type="molecule type" value="Genomic_DNA"/>
</dbReference>
<organism evidence="2 3">
    <name type="scientific">Stenotrophomonas maltophilia</name>
    <name type="common">Pseudomonas maltophilia</name>
    <name type="synonym">Xanthomonas maltophilia</name>
    <dbReference type="NCBI Taxonomy" id="40324"/>
    <lineage>
        <taxon>Bacteria</taxon>
        <taxon>Pseudomonadati</taxon>
        <taxon>Pseudomonadota</taxon>
        <taxon>Gammaproteobacteria</taxon>
        <taxon>Lysobacterales</taxon>
        <taxon>Lysobacteraceae</taxon>
        <taxon>Stenotrophomonas</taxon>
        <taxon>Stenotrophomonas maltophilia group</taxon>
    </lineage>
</organism>